<feature type="compositionally biased region" description="Polar residues" evidence="1">
    <location>
        <begin position="70"/>
        <end position="80"/>
    </location>
</feature>
<evidence type="ECO:0000313" key="3">
    <source>
        <dbReference type="Proteomes" id="UP000230002"/>
    </source>
</evidence>
<accession>A0A2G8SI25</accession>
<protein>
    <submittedName>
        <fullName evidence="2">Uncharacterized protein</fullName>
    </submittedName>
</protein>
<dbReference type="EMBL" id="AYKW01000007">
    <property type="protein sequence ID" value="PIL33410.1"/>
    <property type="molecule type" value="Genomic_DNA"/>
</dbReference>
<dbReference type="AlphaFoldDB" id="A0A2G8SI25"/>
<sequence length="108" mass="11743">MAFWGRLRQPGCSRDEYLSSASVGRGESTDAGTWNVACNEPWVGDWASYARVWSSYGPREELMPILLTTATPTDSPSQAVTPRVAMHAESESTPPIQDVGPEERSAIA</sequence>
<comment type="caution">
    <text evidence="2">The sequence shown here is derived from an EMBL/GenBank/DDBJ whole genome shotgun (WGS) entry which is preliminary data.</text>
</comment>
<keyword evidence="3" id="KW-1185">Reference proteome</keyword>
<feature type="region of interest" description="Disordered" evidence="1">
    <location>
        <begin position="70"/>
        <end position="108"/>
    </location>
</feature>
<dbReference type="Proteomes" id="UP000230002">
    <property type="component" value="Unassembled WGS sequence"/>
</dbReference>
<evidence type="ECO:0000256" key="1">
    <source>
        <dbReference type="SAM" id="MobiDB-lite"/>
    </source>
</evidence>
<proteinExistence type="predicted"/>
<name>A0A2G8SI25_9APHY</name>
<evidence type="ECO:0000313" key="2">
    <source>
        <dbReference type="EMBL" id="PIL33410.1"/>
    </source>
</evidence>
<reference evidence="2 3" key="1">
    <citation type="journal article" date="2015" name="Sci. Rep.">
        <title>Chromosome-level genome map provides insights into diverse defense mechanisms in the medicinal fungus Ganoderma sinense.</title>
        <authorList>
            <person name="Zhu Y."/>
            <person name="Xu J."/>
            <person name="Sun C."/>
            <person name="Zhou S."/>
            <person name="Xu H."/>
            <person name="Nelson D.R."/>
            <person name="Qian J."/>
            <person name="Song J."/>
            <person name="Luo H."/>
            <person name="Xiang L."/>
            <person name="Li Y."/>
            <person name="Xu Z."/>
            <person name="Ji A."/>
            <person name="Wang L."/>
            <person name="Lu S."/>
            <person name="Hayward A."/>
            <person name="Sun W."/>
            <person name="Li X."/>
            <person name="Schwartz D.C."/>
            <person name="Wang Y."/>
            <person name="Chen S."/>
        </authorList>
    </citation>
    <scope>NUCLEOTIDE SEQUENCE [LARGE SCALE GENOMIC DNA]</scope>
    <source>
        <strain evidence="2 3">ZZ0214-1</strain>
    </source>
</reference>
<organism evidence="2 3">
    <name type="scientific">Ganoderma sinense ZZ0214-1</name>
    <dbReference type="NCBI Taxonomy" id="1077348"/>
    <lineage>
        <taxon>Eukaryota</taxon>
        <taxon>Fungi</taxon>
        <taxon>Dikarya</taxon>
        <taxon>Basidiomycota</taxon>
        <taxon>Agaricomycotina</taxon>
        <taxon>Agaricomycetes</taxon>
        <taxon>Polyporales</taxon>
        <taxon>Polyporaceae</taxon>
        <taxon>Ganoderma</taxon>
    </lineage>
</organism>
<gene>
    <name evidence="2" type="ORF">GSI_04032</name>
</gene>